<evidence type="ECO:0000256" key="2">
    <source>
        <dbReference type="ARBA" id="ARBA00023242"/>
    </source>
</evidence>
<keyword evidence="2" id="KW-0539">Nucleus</keyword>
<evidence type="ECO:0000256" key="1">
    <source>
        <dbReference type="ARBA" id="ARBA00004123"/>
    </source>
</evidence>
<organism evidence="4 5">
    <name type="scientific">Hibiscus sabdariffa</name>
    <name type="common">roselle</name>
    <dbReference type="NCBI Taxonomy" id="183260"/>
    <lineage>
        <taxon>Eukaryota</taxon>
        <taxon>Viridiplantae</taxon>
        <taxon>Streptophyta</taxon>
        <taxon>Embryophyta</taxon>
        <taxon>Tracheophyta</taxon>
        <taxon>Spermatophyta</taxon>
        <taxon>Magnoliopsida</taxon>
        <taxon>eudicotyledons</taxon>
        <taxon>Gunneridae</taxon>
        <taxon>Pentapetalae</taxon>
        <taxon>rosids</taxon>
        <taxon>malvids</taxon>
        <taxon>Malvales</taxon>
        <taxon>Malvaceae</taxon>
        <taxon>Malvoideae</taxon>
        <taxon>Hibiscus</taxon>
    </lineage>
</organism>
<evidence type="ECO:0000259" key="3">
    <source>
        <dbReference type="SMART" id="SM01135"/>
    </source>
</evidence>
<keyword evidence="5" id="KW-1185">Reference proteome</keyword>
<dbReference type="Proteomes" id="UP001472677">
    <property type="component" value="Unassembled WGS sequence"/>
</dbReference>
<proteinExistence type="predicted"/>
<comment type="subcellular location">
    <subcellularLocation>
        <location evidence="1">Nucleus</location>
    </subcellularLocation>
</comment>
<comment type="caution">
    <text evidence="4">The sequence shown here is derived from an EMBL/GenBank/DDBJ whole genome shotgun (WGS) entry which is preliminary data.</text>
</comment>
<gene>
    <name evidence="4" type="ORF">V6N12_040891</name>
</gene>
<dbReference type="PANTHER" id="PTHR21689">
    <property type="entry name" value="LIN-9"/>
    <property type="match status" value="1"/>
</dbReference>
<dbReference type="InterPro" id="IPR010561">
    <property type="entry name" value="LIN-9/ALY1"/>
</dbReference>
<name>A0ABR2E508_9ROSI</name>
<dbReference type="EMBL" id="JBBPBM010000020">
    <property type="protein sequence ID" value="KAK8552287.1"/>
    <property type="molecule type" value="Genomic_DNA"/>
</dbReference>
<dbReference type="InterPro" id="IPR033471">
    <property type="entry name" value="DIRP"/>
</dbReference>
<accession>A0ABR2E508</accession>
<dbReference type="PANTHER" id="PTHR21689:SF5">
    <property type="entry name" value="PROTEIN ALWAYS EARLY 1-RELATED"/>
    <property type="match status" value="1"/>
</dbReference>
<feature type="domain" description="DIRP" evidence="3">
    <location>
        <begin position="278"/>
        <end position="349"/>
    </location>
</feature>
<sequence>MWKFPVQKINFQHRVRKKSKKIVSGGINPYAVRRRTPQRSVVVIVVVLLCSDIDRGIAKRKLPIVFSQVTNLITKLNADNPRLFKATIVWLGGKEPVIGTYRRGRCSLVDMESAATGKVDMEISSAKINFHHGVRGRKARRLSREDLAEEVNKCLTKGKCSAQSSVQSRQWKPFRIPEDSPTNNDQKILKLIQLSTLQVPAEDFLILIPLCQLYKFLAEPELVSLPNKHQSGRKVNLKRTLLSTDTNTPRHTLENQPKNLSSYLSSDLARRLCSFEWFYSAIDYAWFAKMEFVEYLNHVGLGHIPRLTHVEWGVIVSSFGKPQREVLPTDLSLELVTDIDCMPLNPLENLAETLRRQNLAVDDFPVIPESQVNGHSDFCGPRVYTPSGYLENATSPANMLVNPIKEAILMELKNTNDNKLENRNGGGFLKGSEPFKNHIAMVSSALHNLRQHNAYPTSQISPQQKPPTNSHFIGGLASSLVSQESDSVAGEIVESSRLKVGFIPLLGP</sequence>
<dbReference type="Pfam" id="PF06584">
    <property type="entry name" value="DIRP"/>
    <property type="match status" value="1"/>
</dbReference>
<protein>
    <recommendedName>
        <fullName evidence="3">DIRP domain-containing protein</fullName>
    </recommendedName>
</protein>
<evidence type="ECO:0000313" key="5">
    <source>
        <dbReference type="Proteomes" id="UP001472677"/>
    </source>
</evidence>
<evidence type="ECO:0000313" key="4">
    <source>
        <dbReference type="EMBL" id="KAK8552287.1"/>
    </source>
</evidence>
<reference evidence="4 5" key="1">
    <citation type="journal article" date="2024" name="G3 (Bethesda)">
        <title>Genome assembly of Hibiscus sabdariffa L. provides insights into metabolisms of medicinal natural products.</title>
        <authorList>
            <person name="Kim T."/>
        </authorList>
    </citation>
    <scope>NUCLEOTIDE SEQUENCE [LARGE SCALE GENOMIC DNA]</scope>
    <source>
        <strain evidence="4">TK-2024</strain>
        <tissue evidence="4">Old leaves</tissue>
    </source>
</reference>
<dbReference type="SMART" id="SM01135">
    <property type="entry name" value="DIRP"/>
    <property type="match status" value="1"/>
</dbReference>